<accession>A0AAW1WRL7</accession>
<evidence type="ECO:0000313" key="3">
    <source>
        <dbReference type="Proteomes" id="UP001457282"/>
    </source>
</evidence>
<dbReference type="AlphaFoldDB" id="A0AAW1WRL7"/>
<evidence type="ECO:0000313" key="2">
    <source>
        <dbReference type="EMBL" id="KAK9926740.1"/>
    </source>
</evidence>
<dbReference type="PANTHER" id="PTHR47481">
    <property type="match status" value="1"/>
</dbReference>
<dbReference type="EMBL" id="JBEDUW010000005">
    <property type="protein sequence ID" value="KAK9926740.1"/>
    <property type="molecule type" value="Genomic_DNA"/>
</dbReference>
<dbReference type="Pfam" id="PF14223">
    <property type="entry name" value="Retrotran_gag_2"/>
    <property type="match status" value="1"/>
</dbReference>
<sequence length="256" mass="29070">MLSPVTDSSLSSTFVQPPGAPQHVCIQLMPIQLTRHNYLLWKSLFIPILKTYDMLNLAEGIEQCPSQFLTSTSDGEDKKEDPAYTNWIKRDQMFLTWINASLSASLLRYTRECTSGRALWLHLENLLAKNAACHVLGLKARLQNLDKRRYCRMKDYLDSAKQIADELEAAGSPVEDCELVSSILEGLLLQPKHYDDLVASIRTRSKPVTLQELHGLLLGHIIHCSKETKKFAILCSFLLMIVLVSSLFLLYKLLHR</sequence>
<dbReference type="Proteomes" id="UP001457282">
    <property type="component" value="Unassembled WGS sequence"/>
</dbReference>
<name>A0AAW1WRL7_RUBAR</name>
<evidence type="ECO:0008006" key="4">
    <source>
        <dbReference type="Google" id="ProtNLM"/>
    </source>
</evidence>
<reference evidence="2 3" key="1">
    <citation type="journal article" date="2023" name="G3 (Bethesda)">
        <title>A chromosome-length genome assembly and annotation of blackberry (Rubus argutus, cv. 'Hillquist').</title>
        <authorList>
            <person name="Bruna T."/>
            <person name="Aryal R."/>
            <person name="Dudchenko O."/>
            <person name="Sargent D.J."/>
            <person name="Mead D."/>
            <person name="Buti M."/>
            <person name="Cavallini A."/>
            <person name="Hytonen T."/>
            <person name="Andres J."/>
            <person name="Pham M."/>
            <person name="Weisz D."/>
            <person name="Mascagni F."/>
            <person name="Usai G."/>
            <person name="Natali L."/>
            <person name="Bassil N."/>
            <person name="Fernandez G.E."/>
            <person name="Lomsadze A."/>
            <person name="Armour M."/>
            <person name="Olukolu B."/>
            <person name="Poorten T."/>
            <person name="Britton C."/>
            <person name="Davik J."/>
            <person name="Ashrafi H."/>
            <person name="Aiden E.L."/>
            <person name="Borodovsky M."/>
            <person name="Worthington M."/>
        </authorList>
    </citation>
    <scope>NUCLEOTIDE SEQUENCE [LARGE SCALE GENOMIC DNA]</scope>
    <source>
        <strain evidence="2">PI 553951</strain>
    </source>
</reference>
<comment type="caution">
    <text evidence="2">The sequence shown here is derived from an EMBL/GenBank/DDBJ whole genome shotgun (WGS) entry which is preliminary data.</text>
</comment>
<dbReference type="PANTHER" id="PTHR47481:SF34">
    <property type="entry name" value="CCHC-TYPE DOMAIN-CONTAINING PROTEIN"/>
    <property type="match status" value="1"/>
</dbReference>
<keyword evidence="1" id="KW-1133">Transmembrane helix</keyword>
<proteinExistence type="predicted"/>
<protein>
    <recommendedName>
        <fullName evidence="4">Retrotransposon Copia-like N-terminal domain-containing protein</fullName>
    </recommendedName>
</protein>
<keyword evidence="3" id="KW-1185">Reference proteome</keyword>
<evidence type="ECO:0000256" key="1">
    <source>
        <dbReference type="SAM" id="Phobius"/>
    </source>
</evidence>
<keyword evidence="1" id="KW-0812">Transmembrane</keyword>
<organism evidence="2 3">
    <name type="scientific">Rubus argutus</name>
    <name type="common">Southern blackberry</name>
    <dbReference type="NCBI Taxonomy" id="59490"/>
    <lineage>
        <taxon>Eukaryota</taxon>
        <taxon>Viridiplantae</taxon>
        <taxon>Streptophyta</taxon>
        <taxon>Embryophyta</taxon>
        <taxon>Tracheophyta</taxon>
        <taxon>Spermatophyta</taxon>
        <taxon>Magnoliopsida</taxon>
        <taxon>eudicotyledons</taxon>
        <taxon>Gunneridae</taxon>
        <taxon>Pentapetalae</taxon>
        <taxon>rosids</taxon>
        <taxon>fabids</taxon>
        <taxon>Rosales</taxon>
        <taxon>Rosaceae</taxon>
        <taxon>Rosoideae</taxon>
        <taxon>Rosoideae incertae sedis</taxon>
        <taxon>Rubus</taxon>
    </lineage>
</organism>
<feature type="transmembrane region" description="Helical" evidence="1">
    <location>
        <begin position="231"/>
        <end position="251"/>
    </location>
</feature>
<gene>
    <name evidence="2" type="ORF">M0R45_023953</name>
</gene>
<keyword evidence="1" id="KW-0472">Membrane</keyword>